<keyword evidence="2" id="KW-1185">Reference proteome</keyword>
<keyword evidence="1" id="KW-1133">Transmembrane helix</keyword>
<dbReference type="PANTHER" id="PTHR23021">
    <property type="entry name" value="SERPENTINE RECEPTOR, CLASS T"/>
    <property type="match status" value="1"/>
</dbReference>
<evidence type="ECO:0000313" key="3">
    <source>
        <dbReference type="WBParaSite" id="jg21908"/>
    </source>
</evidence>
<dbReference type="AlphaFoldDB" id="A0A915DNM9"/>
<dbReference type="InterPro" id="IPR019425">
    <property type="entry name" value="7TM_GPCR_serpentine_rcpt_Srt"/>
</dbReference>
<accession>A0A915DNM9</accession>
<keyword evidence="1" id="KW-0472">Membrane</keyword>
<dbReference type="SUPFAM" id="SSF81321">
    <property type="entry name" value="Family A G protein-coupled receptor-like"/>
    <property type="match status" value="1"/>
</dbReference>
<dbReference type="Pfam" id="PF10321">
    <property type="entry name" value="7TM_GPCR_Srt"/>
    <property type="match status" value="1"/>
</dbReference>
<dbReference type="Proteomes" id="UP000887574">
    <property type="component" value="Unplaced"/>
</dbReference>
<feature type="transmembrane region" description="Helical" evidence="1">
    <location>
        <begin position="87"/>
        <end position="109"/>
    </location>
</feature>
<sequence>MVAWFMNPHINYFEDAGGLTYANKLHTFHNNAVCLALLVLGNQPLVSRHNAAAQRTAFLQVLVISCVNAVGSGIYDYMQMFPVTEALILVASYSWCIIHGMPSIIFLTMNRTIRHDCIRMLQHNKLVPRQESWAN</sequence>
<name>A0A915DNM9_9BILA</name>
<proteinExistence type="predicted"/>
<keyword evidence="1" id="KW-0812">Transmembrane</keyword>
<feature type="transmembrane region" description="Helical" evidence="1">
    <location>
        <begin position="57"/>
        <end position="75"/>
    </location>
</feature>
<evidence type="ECO:0000256" key="1">
    <source>
        <dbReference type="SAM" id="Phobius"/>
    </source>
</evidence>
<evidence type="ECO:0000313" key="2">
    <source>
        <dbReference type="Proteomes" id="UP000887574"/>
    </source>
</evidence>
<organism evidence="2 3">
    <name type="scientific">Ditylenchus dipsaci</name>
    <dbReference type="NCBI Taxonomy" id="166011"/>
    <lineage>
        <taxon>Eukaryota</taxon>
        <taxon>Metazoa</taxon>
        <taxon>Ecdysozoa</taxon>
        <taxon>Nematoda</taxon>
        <taxon>Chromadorea</taxon>
        <taxon>Rhabditida</taxon>
        <taxon>Tylenchina</taxon>
        <taxon>Tylenchomorpha</taxon>
        <taxon>Sphaerularioidea</taxon>
        <taxon>Anguinidae</taxon>
        <taxon>Anguininae</taxon>
        <taxon>Ditylenchus</taxon>
    </lineage>
</organism>
<reference evidence="3" key="1">
    <citation type="submission" date="2022-11" db="UniProtKB">
        <authorList>
            <consortium name="WormBaseParasite"/>
        </authorList>
    </citation>
    <scope>IDENTIFICATION</scope>
</reference>
<protein>
    <submittedName>
        <fullName evidence="3">7TM GPCR serpentine receptor class x (Srx) domain-containing protein</fullName>
    </submittedName>
</protein>
<dbReference type="WBParaSite" id="jg21908">
    <property type="protein sequence ID" value="jg21908"/>
    <property type="gene ID" value="jg21908"/>
</dbReference>
<dbReference type="PANTHER" id="PTHR23021:SF11">
    <property type="entry name" value="SERPENTINE RECEPTOR, CLASS T"/>
    <property type="match status" value="1"/>
</dbReference>